<organism evidence="2 3">
    <name type="scientific">Araneus ventricosus</name>
    <name type="common">Orbweaver spider</name>
    <name type="synonym">Epeira ventricosa</name>
    <dbReference type="NCBI Taxonomy" id="182803"/>
    <lineage>
        <taxon>Eukaryota</taxon>
        <taxon>Metazoa</taxon>
        <taxon>Ecdysozoa</taxon>
        <taxon>Arthropoda</taxon>
        <taxon>Chelicerata</taxon>
        <taxon>Arachnida</taxon>
        <taxon>Araneae</taxon>
        <taxon>Araneomorphae</taxon>
        <taxon>Entelegynae</taxon>
        <taxon>Araneoidea</taxon>
        <taxon>Araneidae</taxon>
        <taxon>Araneus</taxon>
    </lineage>
</organism>
<dbReference type="EMBL" id="BGPR01004132">
    <property type="protein sequence ID" value="GBM96297.1"/>
    <property type="molecule type" value="Genomic_DNA"/>
</dbReference>
<evidence type="ECO:0000256" key="1">
    <source>
        <dbReference type="SAM" id="MobiDB-lite"/>
    </source>
</evidence>
<proteinExistence type="predicted"/>
<dbReference type="AlphaFoldDB" id="A0A4Y2K298"/>
<evidence type="ECO:0000313" key="2">
    <source>
        <dbReference type="EMBL" id="GBM96297.1"/>
    </source>
</evidence>
<gene>
    <name evidence="2" type="ORF">AVEN_63269_1</name>
</gene>
<comment type="caution">
    <text evidence="2">The sequence shown here is derived from an EMBL/GenBank/DDBJ whole genome shotgun (WGS) entry which is preliminary data.</text>
</comment>
<sequence length="96" mass="11341">MRNGDKTVISGAGRNKILPPLRSETDAEAVKCPEPRMTRKHCQHFSGFWKVEFWKGSQYIFRTDTTRQLQMIILCEWKKQEYWVPGIITTGFWKGY</sequence>
<reference evidence="2 3" key="1">
    <citation type="journal article" date="2019" name="Sci. Rep.">
        <title>Orb-weaving spider Araneus ventricosus genome elucidates the spidroin gene catalogue.</title>
        <authorList>
            <person name="Kono N."/>
            <person name="Nakamura H."/>
            <person name="Ohtoshi R."/>
            <person name="Moran D.A.P."/>
            <person name="Shinohara A."/>
            <person name="Yoshida Y."/>
            <person name="Fujiwara M."/>
            <person name="Mori M."/>
            <person name="Tomita M."/>
            <person name="Arakawa K."/>
        </authorList>
    </citation>
    <scope>NUCLEOTIDE SEQUENCE [LARGE SCALE GENOMIC DNA]</scope>
</reference>
<keyword evidence="3" id="KW-1185">Reference proteome</keyword>
<accession>A0A4Y2K298</accession>
<feature type="region of interest" description="Disordered" evidence="1">
    <location>
        <begin position="1"/>
        <end position="26"/>
    </location>
</feature>
<protein>
    <submittedName>
        <fullName evidence="2">Uncharacterized protein</fullName>
    </submittedName>
</protein>
<dbReference type="Proteomes" id="UP000499080">
    <property type="component" value="Unassembled WGS sequence"/>
</dbReference>
<evidence type="ECO:0000313" key="3">
    <source>
        <dbReference type="Proteomes" id="UP000499080"/>
    </source>
</evidence>
<name>A0A4Y2K298_ARAVE</name>